<dbReference type="Proteomes" id="UP001551582">
    <property type="component" value="Unassembled WGS sequence"/>
</dbReference>
<dbReference type="EMBL" id="JBEZLS010000026">
    <property type="protein sequence ID" value="MEU9355034.1"/>
    <property type="molecule type" value="Genomic_DNA"/>
</dbReference>
<proteinExistence type="predicted"/>
<comment type="caution">
    <text evidence="1">The sequence shown here is derived from an EMBL/GenBank/DDBJ whole genome shotgun (WGS) entry which is preliminary data.</text>
</comment>
<accession>A0ABV3EER8</accession>
<sequence length="260" mass="29097">MTDRKHAARLADEDPVTDDFSRLEEAVDRGFHELFLEYRRTLERILEKVFSVEKDKFESVRRALKTVIEAADTDDLVIHFSTGTSYRVQVKYRSSSSTVAPPHSACSGEASAKPADALDALLQPLPPSERATRLLQQARHGMLNPPSSVPKWPLRREQERFGHFAVAVKERGGYQGVFRVADEAGANETYRLSSSGARTFTEDLDAWGMRTFAIFVDFEHDANCTAALIEPFRPGTFSRSSKVARALDIDLLLYLDGASE</sequence>
<evidence type="ECO:0000313" key="1">
    <source>
        <dbReference type="EMBL" id="MEU9355034.1"/>
    </source>
</evidence>
<name>A0ABV3EER8_9ACTN</name>
<gene>
    <name evidence="1" type="ORF">AB0D65_29570</name>
</gene>
<dbReference type="RefSeq" id="WP_359987355.1">
    <property type="nucleotide sequence ID" value="NZ_JBEZLS010000026.1"/>
</dbReference>
<evidence type="ECO:0000313" key="2">
    <source>
        <dbReference type="Proteomes" id="UP001551582"/>
    </source>
</evidence>
<reference evidence="1 2" key="1">
    <citation type="submission" date="2024-06" db="EMBL/GenBank/DDBJ databases">
        <title>The Natural Products Discovery Center: Release of the First 8490 Sequenced Strains for Exploring Actinobacteria Biosynthetic Diversity.</title>
        <authorList>
            <person name="Kalkreuter E."/>
            <person name="Kautsar S.A."/>
            <person name="Yang D."/>
            <person name="Bader C.D."/>
            <person name="Teijaro C.N."/>
            <person name="Fluegel L."/>
            <person name="Davis C.M."/>
            <person name="Simpson J.R."/>
            <person name="Lauterbach L."/>
            <person name="Steele A.D."/>
            <person name="Gui C."/>
            <person name="Meng S."/>
            <person name="Li G."/>
            <person name="Viehrig K."/>
            <person name="Ye F."/>
            <person name="Su P."/>
            <person name="Kiefer A.F."/>
            <person name="Nichols A."/>
            <person name="Cepeda A.J."/>
            <person name="Yan W."/>
            <person name="Fan B."/>
            <person name="Jiang Y."/>
            <person name="Adhikari A."/>
            <person name="Zheng C.-J."/>
            <person name="Schuster L."/>
            <person name="Cowan T.M."/>
            <person name="Smanski M.J."/>
            <person name="Chevrette M.G."/>
            <person name="De Carvalho L.P.S."/>
            <person name="Shen B."/>
        </authorList>
    </citation>
    <scope>NUCLEOTIDE SEQUENCE [LARGE SCALE GENOMIC DNA]</scope>
    <source>
        <strain evidence="1 2">NPDC048274</strain>
    </source>
</reference>
<organism evidence="1 2">
    <name type="scientific">Streptomyces griseoloalbus</name>
    <dbReference type="NCBI Taxonomy" id="67303"/>
    <lineage>
        <taxon>Bacteria</taxon>
        <taxon>Bacillati</taxon>
        <taxon>Actinomycetota</taxon>
        <taxon>Actinomycetes</taxon>
        <taxon>Kitasatosporales</taxon>
        <taxon>Streptomycetaceae</taxon>
        <taxon>Streptomyces</taxon>
    </lineage>
</organism>
<protein>
    <submittedName>
        <fullName evidence="1">Uncharacterized protein</fullName>
    </submittedName>
</protein>
<keyword evidence="2" id="KW-1185">Reference proteome</keyword>